<dbReference type="Proteomes" id="UP000323567">
    <property type="component" value="Unassembled WGS sequence"/>
</dbReference>
<dbReference type="RefSeq" id="WP_149887127.1">
    <property type="nucleotide sequence ID" value="NZ_DBEZDD010000150.1"/>
</dbReference>
<evidence type="ECO:0000313" key="1">
    <source>
        <dbReference type="EMBL" id="KAA2370929.1"/>
    </source>
</evidence>
<dbReference type="AlphaFoldDB" id="A0A5B3GD46"/>
<accession>A0A5B3GD46</accession>
<dbReference type="EMBL" id="VVXK01000005">
    <property type="protein sequence ID" value="KAA2370929.1"/>
    <property type="molecule type" value="Genomic_DNA"/>
</dbReference>
<organism evidence="1 2">
    <name type="scientific">Alistipes shahii</name>
    <dbReference type="NCBI Taxonomy" id="328814"/>
    <lineage>
        <taxon>Bacteria</taxon>
        <taxon>Pseudomonadati</taxon>
        <taxon>Bacteroidota</taxon>
        <taxon>Bacteroidia</taxon>
        <taxon>Bacteroidales</taxon>
        <taxon>Rikenellaceae</taxon>
        <taxon>Alistipes</taxon>
    </lineage>
</organism>
<reference evidence="1 2" key="1">
    <citation type="journal article" date="2019" name="Nat. Med.">
        <title>A library of human gut bacterial isolates paired with longitudinal multiomics data enables mechanistic microbiome research.</title>
        <authorList>
            <person name="Poyet M."/>
            <person name="Groussin M."/>
            <person name="Gibbons S.M."/>
            <person name="Avila-Pacheco J."/>
            <person name="Jiang X."/>
            <person name="Kearney S.M."/>
            <person name="Perrotta A.R."/>
            <person name="Berdy B."/>
            <person name="Zhao S."/>
            <person name="Lieberman T.D."/>
            <person name="Swanson P.K."/>
            <person name="Smith M."/>
            <person name="Roesemann S."/>
            <person name="Alexander J.E."/>
            <person name="Rich S.A."/>
            <person name="Livny J."/>
            <person name="Vlamakis H."/>
            <person name="Clish C."/>
            <person name="Bullock K."/>
            <person name="Deik A."/>
            <person name="Scott J."/>
            <person name="Pierce K.A."/>
            <person name="Xavier R.J."/>
            <person name="Alm E.J."/>
        </authorList>
    </citation>
    <scope>NUCLEOTIDE SEQUENCE [LARGE SCALE GENOMIC DNA]</scope>
    <source>
        <strain evidence="1 2">BIOML-A2</strain>
    </source>
</reference>
<protein>
    <submittedName>
        <fullName evidence="1">Uncharacterized protein</fullName>
    </submittedName>
</protein>
<name>A0A5B3GD46_9BACT</name>
<evidence type="ECO:0000313" key="2">
    <source>
        <dbReference type="Proteomes" id="UP000323567"/>
    </source>
</evidence>
<sequence>MKKLLSLIIAVITFYGCQNVILSEEYQENVPATRASVGSSDYYYWCDGVKIPLTVNENKSYVLVETAKIESVRKSAVNIRGGNTRTIDNYAALGIRSSKEFRMQKSLTSFTLDNAQQKSINPQDVVYEAPYFKTSDGADLGIMNVFSVQLTGEQDLAKLQKIAEEYNLEILGENKFDPSIYYLSCTKESKGNALEMANFMYESGAFEYATPEFIVESMPDAAPNDTYFSYQWNLKNVSYPGIDINYVNARNAFAFPYINDIIVAVVDNGV</sequence>
<dbReference type="PROSITE" id="PS51257">
    <property type="entry name" value="PROKAR_LIPOPROTEIN"/>
    <property type="match status" value="1"/>
</dbReference>
<gene>
    <name evidence="1" type="ORF">F2Y13_05085</name>
</gene>
<proteinExistence type="predicted"/>
<comment type="caution">
    <text evidence="1">The sequence shown here is derived from an EMBL/GenBank/DDBJ whole genome shotgun (WGS) entry which is preliminary data.</text>
</comment>